<accession>A0ABX2D445</accession>
<dbReference type="InterPro" id="IPR024983">
    <property type="entry name" value="CHAT_dom"/>
</dbReference>
<dbReference type="EMBL" id="SRRZ01000129">
    <property type="protein sequence ID" value="NQE37421.1"/>
    <property type="molecule type" value="Genomic_DNA"/>
</dbReference>
<dbReference type="Gene3D" id="3.40.50.300">
    <property type="entry name" value="P-loop containing nucleotide triphosphate hydrolases"/>
    <property type="match status" value="1"/>
</dbReference>
<dbReference type="InterPro" id="IPR029787">
    <property type="entry name" value="Nucleotide_cyclase"/>
</dbReference>
<organism evidence="3 4">
    <name type="scientific">Microcoleus asticus IPMA8</name>
    <dbReference type="NCBI Taxonomy" id="2563858"/>
    <lineage>
        <taxon>Bacteria</taxon>
        <taxon>Bacillati</taxon>
        <taxon>Cyanobacteriota</taxon>
        <taxon>Cyanophyceae</taxon>
        <taxon>Oscillatoriophycideae</taxon>
        <taxon>Oscillatoriales</taxon>
        <taxon>Microcoleaceae</taxon>
        <taxon>Microcoleus</taxon>
        <taxon>Microcoleus asticus</taxon>
    </lineage>
</organism>
<comment type="similarity">
    <text evidence="1">Belongs to the adenylyl cyclase class-3 family.</text>
</comment>
<name>A0ABX2D445_9CYAN</name>
<reference evidence="3 4" key="1">
    <citation type="journal article" date="2020" name="Sci. Rep.">
        <title>A novel cyanobacterial geosmin producer, revising GeoA distribution and dispersion patterns in Bacteria.</title>
        <authorList>
            <person name="Churro C."/>
            <person name="Semedo-Aguiar A.P."/>
            <person name="Silva A.D."/>
            <person name="Pereira-Leal J.B."/>
            <person name="Leite R.B."/>
        </authorList>
    </citation>
    <scope>NUCLEOTIDE SEQUENCE [LARGE SCALE GENOMIC DNA]</scope>
    <source>
        <strain evidence="3 4">IPMA8</strain>
    </source>
</reference>
<dbReference type="PANTHER" id="PTHR43081:SF19">
    <property type="entry name" value="PH-SENSITIVE ADENYLATE CYCLASE RV1264"/>
    <property type="match status" value="1"/>
</dbReference>
<gene>
    <name evidence="3" type="ORF">E5S67_05192</name>
</gene>
<feature type="domain" description="Guanylate cyclase" evidence="2">
    <location>
        <begin position="589"/>
        <end position="704"/>
    </location>
</feature>
<dbReference type="InterPro" id="IPR027417">
    <property type="entry name" value="P-loop_NTPase"/>
</dbReference>
<dbReference type="Pfam" id="PF14516">
    <property type="entry name" value="AAA_35"/>
    <property type="match status" value="1"/>
</dbReference>
<dbReference type="PANTHER" id="PTHR43081">
    <property type="entry name" value="ADENYLATE CYCLASE, TERMINAL-DIFFERENTIATION SPECIFIC-RELATED"/>
    <property type="match status" value="1"/>
</dbReference>
<dbReference type="InterPro" id="IPR001054">
    <property type="entry name" value="A/G_cyclase"/>
</dbReference>
<dbReference type="InterPro" id="IPR050697">
    <property type="entry name" value="Adenylyl/Guanylyl_Cyclase_3/4"/>
</dbReference>
<dbReference type="PROSITE" id="PS50125">
    <property type="entry name" value="GUANYLATE_CYCLASE_2"/>
    <property type="match status" value="1"/>
</dbReference>
<dbReference type="Proteomes" id="UP000702425">
    <property type="component" value="Unassembled WGS sequence"/>
</dbReference>
<dbReference type="SMART" id="SM00044">
    <property type="entry name" value="CYCc"/>
    <property type="match status" value="1"/>
</dbReference>
<dbReference type="Gene3D" id="3.30.70.1230">
    <property type="entry name" value="Nucleotide cyclase"/>
    <property type="match status" value="1"/>
</dbReference>
<protein>
    <recommendedName>
        <fullName evidence="2">Guanylate cyclase domain-containing protein</fullName>
    </recommendedName>
</protein>
<comment type="caution">
    <text evidence="3">The sequence shown here is derived from an EMBL/GenBank/DDBJ whole genome shotgun (WGS) entry which is preliminary data.</text>
</comment>
<dbReference type="RefSeq" id="WP_172191448.1">
    <property type="nucleotide sequence ID" value="NZ_CAWPPK010000034.1"/>
</dbReference>
<dbReference type="SUPFAM" id="SSF52540">
    <property type="entry name" value="P-loop containing nucleoside triphosphate hydrolases"/>
    <property type="match status" value="1"/>
</dbReference>
<sequence length="752" mass="83977">MSIPSEHKKIILFLAANPKNTTPVDLQKEAKEIAEGLQRSKKDDKFQLEQQWAVTPREMQRAILDYKPEIVHFSGHGVGEGGLALEDEAGQIKLVNTKALAALFEAFKEYVECVILNACYSEVQAEAIARHIPYVIGMNQAVGDQAAREFAVGFYDTLAAGESIERAYKLGCVSISMADIPEELTPVLKKKSDFSELDAAERSRAASVSDIVEESSPAVENNVRSIAAPPVSLLNLDNPEGSVSLDSPLYIDRPPIESDCYQTIVKPGALIRVKAPRQMGKTSLVQRILYRAKEQGYQTAYLNFQWADGSFLTHLDDLLQWFCGEITNELNLEDRLGEYWKGVLGSKNKSTKYFQRYLLSDSDRPLVLGLDEVDRIFQHSEIATDFFGLLRAWHERGKNEEIWKKLRLVISHSQEVYIPLNINQSPFNVGLPIDLPELNQIQVTNLVNRHQLNWSHQEICDLMEMVGGHPYLVRVALYQVARGRITLDSLLKVAPTEEGPYYDHLRRHLVNLETDAELAATIRQVINSEQPVEINTGKAFKLRSMGLIKFQGNAVMPLCGLYRQYFRHRLASPPANIPAVPPIESHLAAIMFSDVVNSTALSVANQKQTLELVNRDFSIIRGICDKYQGKVLKEMGDGLLICFAESAVKAVACALEIQRNFAEAATTLPPNHVLQHRIGIHLGEIFIFKNDIRGAGVNLAARLEGKAEPGGICISETVYQVVKTHSDLNVIDLGLQQLKGIPEPVRLYKLIP</sequence>
<proteinExistence type="inferred from homology"/>
<dbReference type="SUPFAM" id="SSF55073">
    <property type="entry name" value="Nucleotide cyclase"/>
    <property type="match status" value="1"/>
</dbReference>
<evidence type="ECO:0000313" key="3">
    <source>
        <dbReference type="EMBL" id="NQE37421.1"/>
    </source>
</evidence>
<keyword evidence="4" id="KW-1185">Reference proteome</keyword>
<evidence type="ECO:0000256" key="1">
    <source>
        <dbReference type="ARBA" id="ARBA00005381"/>
    </source>
</evidence>
<evidence type="ECO:0000313" key="4">
    <source>
        <dbReference type="Proteomes" id="UP000702425"/>
    </source>
</evidence>
<dbReference type="CDD" id="cd07302">
    <property type="entry name" value="CHD"/>
    <property type="match status" value="1"/>
</dbReference>
<dbReference type="Pfam" id="PF00211">
    <property type="entry name" value="Guanylate_cyc"/>
    <property type="match status" value="1"/>
</dbReference>
<evidence type="ECO:0000259" key="2">
    <source>
        <dbReference type="PROSITE" id="PS50125"/>
    </source>
</evidence>
<dbReference type="Pfam" id="PF12770">
    <property type="entry name" value="CHAT"/>
    <property type="match status" value="1"/>
</dbReference>